<name>A0ABZ2KPP9_9BACT</name>
<evidence type="ECO:0000313" key="2">
    <source>
        <dbReference type="Proteomes" id="UP001379533"/>
    </source>
</evidence>
<sequence>MHKAIESCGAVSESEFAAFVGFALSESETEEGERPRVRTFEQAGLLTLNKGRVARVGSQECQVTIVTRR</sequence>
<organism evidence="1 2">
    <name type="scientific">Pendulispora brunnea</name>
    <dbReference type="NCBI Taxonomy" id="2905690"/>
    <lineage>
        <taxon>Bacteria</taxon>
        <taxon>Pseudomonadati</taxon>
        <taxon>Myxococcota</taxon>
        <taxon>Myxococcia</taxon>
        <taxon>Myxococcales</taxon>
        <taxon>Sorangiineae</taxon>
        <taxon>Pendulisporaceae</taxon>
        <taxon>Pendulispora</taxon>
    </lineage>
</organism>
<keyword evidence="2" id="KW-1185">Reference proteome</keyword>
<gene>
    <name evidence="1" type="ORF">LZC95_19710</name>
</gene>
<dbReference type="EMBL" id="CP089982">
    <property type="protein sequence ID" value="WXA99035.1"/>
    <property type="molecule type" value="Genomic_DNA"/>
</dbReference>
<evidence type="ECO:0000313" key="1">
    <source>
        <dbReference type="EMBL" id="WXA99035.1"/>
    </source>
</evidence>
<accession>A0ABZ2KPP9</accession>
<proteinExistence type="predicted"/>
<dbReference type="RefSeq" id="WP_394849665.1">
    <property type="nucleotide sequence ID" value="NZ_CP089982.1"/>
</dbReference>
<reference evidence="1 2" key="1">
    <citation type="submission" date="2021-12" db="EMBL/GenBank/DDBJ databases">
        <title>Discovery of the Pendulisporaceae a myxobacterial family with distinct sporulation behavior and unique specialized metabolism.</title>
        <authorList>
            <person name="Garcia R."/>
            <person name="Popoff A."/>
            <person name="Bader C.D."/>
            <person name="Loehr J."/>
            <person name="Walesch S."/>
            <person name="Walt C."/>
            <person name="Boldt J."/>
            <person name="Bunk B."/>
            <person name="Haeckl F.J.F.P.J."/>
            <person name="Gunesch A.P."/>
            <person name="Birkelbach J."/>
            <person name="Nuebel U."/>
            <person name="Pietschmann T."/>
            <person name="Bach T."/>
            <person name="Mueller R."/>
        </authorList>
    </citation>
    <scope>NUCLEOTIDE SEQUENCE [LARGE SCALE GENOMIC DNA]</scope>
    <source>
        <strain evidence="1 2">MSr12523</strain>
    </source>
</reference>
<protein>
    <submittedName>
        <fullName evidence="1">Uncharacterized protein</fullName>
    </submittedName>
</protein>
<dbReference type="Proteomes" id="UP001379533">
    <property type="component" value="Chromosome"/>
</dbReference>